<dbReference type="RefSeq" id="WP_002705972.1">
    <property type="nucleotide sequence ID" value="NZ_AAWS01000098.1"/>
</dbReference>
<protein>
    <submittedName>
        <fullName evidence="2">Uncharacterized protein</fullName>
    </submittedName>
</protein>
<organism evidence="2 3">
    <name type="scientific">Microscilla marina ATCC 23134</name>
    <dbReference type="NCBI Taxonomy" id="313606"/>
    <lineage>
        <taxon>Bacteria</taxon>
        <taxon>Pseudomonadati</taxon>
        <taxon>Bacteroidota</taxon>
        <taxon>Cytophagia</taxon>
        <taxon>Cytophagales</taxon>
        <taxon>Microscillaceae</taxon>
        <taxon>Microscilla</taxon>
    </lineage>
</organism>
<dbReference type="Proteomes" id="UP000004095">
    <property type="component" value="Unassembled WGS sequence"/>
</dbReference>
<reference evidence="2 3" key="1">
    <citation type="submission" date="2007-01" db="EMBL/GenBank/DDBJ databases">
        <authorList>
            <person name="Haygood M."/>
            <person name="Podell S."/>
            <person name="Anderson C."/>
            <person name="Hopkinson B."/>
            <person name="Roe K."/>
            <person name="Barbeau K."/>
            <person name="Gaasterland T."/>
            <person name="Ferriera S."/>
            <person name="Johnson J."/>
            <person name="Kravitz S."/>
            <person name="Beeson K."/>
            <person name="Sutton G."/>
            <person name="Rogers Y.-H."/>
            <person name="Friedman R."/>
            <person name="Frazier M."/>
            <person name="Venter J.C."/>
        </authorList>
    </citation>
    <scope>NUCLEOTIDE SEQUENCE [LARGE SCALE GENOMIC DNA]</scope>
    <source>
        <strain evidence="2 3">ATCC 23134</strain>
    </source>
</reference>
<dbReference type="EMBL" id="AAWS01000098">
    <property type="protein sequence ID" value="EAY23905.1"/>
    <property type="molecule type" value="Genomic_DNA"/>
</dbReference>
<keyword evidence="3" id="KW-1185">Reference proteome</keyword>
<keyword evidence="1" id="KW-0949">S-adenosyl-L-methionine</keyword>
<dbReference type="AlphaFoldDB" id="A2A0D0"/>
<evidence type="ECO:0000313" key="2">
    <source>
        <dbReference type="EMBL" id="EAY23905.1"/>
    </source>
</evidence>
<dbReference type="PROSITE" id="PS00095">
    <property type="entry name" value="C5_MTASE_2"/>
    <property type="match status" value="1"/>
</dbReference>
<name>A2A0D0_MICM2</name>
<dbReference type="InterPro" id="IPR031303">
    <property type="entry name" value="C5_meth_CS"/>
</dbReference>
<gene>
    <name evidence="2" type="ORF">M23134_00914</name>
</gene>
<evidence type="ECO:0000256" key="1">
    <source>
        <dbReference type="ARBA" id="ARBA00022691"/>
    </source>
</evidence>
<proteinExistence type="predicted"/>
<accession>A2A0D0</accession>
<sequence length="40" mass="4415">MNGITIPRLRNESIKGYGNAVVVPLVVEIFRGIEGVESMR</sequence>
<evidence type="ECO:0000313" key="3">
    <source>
        <dbReference type="Proteomes" id="UP000004095"/>
    </source>
</evidence>
<comment type="caution">
    <text evidence="2">The sequence shown here is derived from an EMBL/GenBank/DDBJ whole genome shotgun (WGS) entry which is preliminary data.</text>
</comment>